<feature type="domain" description="N-acetyltransferase" evidence="3">
    <location>
        <begin position="1"/>
        <end position="167"/>
    </location>
</feature>
<evidence type="ECO:0000313" key="4">
    <source>
        <dbReference type="EMBL" id="PPK92217.1"/>
    </source>
</evidence>
<dbReference type="PROSITE" id="PS51186">
    <property type="entry name" value="GNAT"/>
    <property type="match status" value="1"/>
</dbReference>
<dbReference type="CDD" id="cd04301">
    <property type="entry name" value="NAT_SF"/>
    <property type="match status" value="1"/>
</dbReference>
<evidence type="ECO:0000259" key="3">
    <source>
        <dbReference type="PROSITE" id="PS51186"/>
    </source>
</evidence>
<dbReference type="AlphaFoldDB" id="A0A2S6IDE1"/>
<keyword evidence="5" id="KW-1185">Reference proteome</keyword>
<organism evidence="4 5">
    <name type="scientific">Kineococcus xinjiangensis</name>
    <dbReference type="NCBI Taxonomy" id="512762"/>
    <lineage>
        <taxon>Bacteria</taxon>
        <taxon>Bacillati</taxon>
        <taxon>Actinomycetota</taxon>
        <taxon>Actinomycetes</taxon>
        <taxon>Kineosporiales</taxon>
        <taxon>Kineosporiaceae</taxon>
        <taxon>Kineococcus</taxon>
    </lineage>
</organism>
<dbReference type="Proteomes" id="UP000239485">
    <property type="component" value="Unassembled WGS sequence"/>
</dbReference>
<dbReference type="InterPro" id="IPR050832">
    <property type="entry name" value="Bact_Acetyltransf"/>
</dbReference>
<proteinExistence type="predicted"/>
<dbReference type="Pfam" id="PF00583">
    <property type="entry name" value="Acetyltransf_1"/>
    <property type="match status" value="1"/>
</dbReference>
<dbReference type="OrthoDB" id="4458954at2"/>
<keyword evidence="4" id="KW-0687">Ribonucleoprotein</keyword>
<evidence type="ECO:0000256" key="2">
    <source>
        <dbReference type="ARBA" id="ARBA00023315"/>
    </source>
</evidence>
<dbReference type="InterPro" id="IPR000182">
    <property type="entry name" value="GNAT_dom"/>
</dbReference>
<gene>
    <name evidence="4" type="ORF">CLV92_11679</name>
</gene>
<dbReference type="GO" id="GO:0005840">
    <property type="term" value="C:ribosome"/>
    <property type="evidence" value="ECO:0007669"/>
    <property type="project" value="UniProtKB-KW"/>
</dbReference>
<dbReference type="RefSeq" id="WP_104435144.1">
    <property type="nucleotide sequence ID" value="NZ_PTJD01000016.1"/>
</dbReference>
<name>A0A2S6IDE1_9ACTN</name>
<comment type="caution">
    <text evidence="4">The sequence shown here is derived from an EMBL/GenBank/DDBJ whole genome shotgun (WGS) entry which is preliminary data.</text>
</comment>
<dbReference type="SUPFAM" id="SSF55729">
    <property type="entry name" value="Acyl-CoA N-acyltransferases (Nat)"/>
    <property type="match status" value="1"/>
</dbReference>
<accession>A0A2S6IDE1</accession>
<dbReference type="PANTHER" id="PTHR43877">
    <property type="entry name" value="AMINOALKYLPHOSPHONATE N-ACETYLTRANSFERASE-RELATED-RELATED"/>
    <property type="match status" value="1"/>
</dbReference>
<dbReference type="GO" id="GO:0016747">
    <property type="term" value="F:acyltransferase activity, transferring groups other than amino-acyl groups"/>
    <property type="evidence" value="ECO:0007669"/>
    <property type="project" value="InterPro"/>
</dbReference>
<dbReference type="EMBL" id="PTJD01000016">
    <property type="protein sequence ID" value="PPK92217.1"/>
    <property type="molecule type" value="Genomic_DNA"/>
</dbReference>
<dbReference type="InterPro" id="IPR016181">
    <property type="entry name" value="Acyl_CoA_acyltransferase"/>
</dbReference>
<keyword evidence="1" id="KW-0808">Transferase</keyword>
<protein>
    <submittedName>
        <fullName evidence="4">Ribosomal protein S18 acetylase RimI-like enzyme</fullName>
    </submittedName>
</protein>
<keyword evidence="4" id="KW-0689">Ribosomal protein</keyword>
<evidence type="ECO:0000313" key="5">
    <source>
        <dbReference type="Proteomes" id="UP000239485"/>
    </source>
</evidence>
<sequence>MIIRRRREADLAGCVEALRAVHEADGYPTWWPQDPAVWLSPPGCAAAWVAQDPTGAVLGHVSVVRGVDDPVVAALCGVSTGDLAAVSRLFVAPAARGRGLRLGSALLHAVQQWTSAQGLQLMLDVVDDGAPAVQLYERLGWKLVDLRPADWLTPTGHRHQVRIYLAPDELPQADAIGPH</sequence>
<evidence type="ECO:0000256" key="1">
    <source>
        <dbReference type="ARBA" id="ARBA00022679"/>
    </source>
</evidence>
<keyword evidence="2" id="KW-0012">Acyltransferase</keyword>
<reference evidence="4 5" key="1">
    <citation type="submission" date="2018-02" db="EMBL/GenBank/DDBJ databases">
        <title>Genomic Encyclopedia of Archaeal and Bacterial Type Strains, Phase II (KMG-II): from individual species to whole genera.</title>
        <authorList>
            <person name="Goeker M."/>
        </authorList>
    </citation>
    <scope>NUCLEOTIDE SEQUENCE [LARGE SCALE GENOMIC DNA]</scope>
    <source>
        <strain evidence="4 5">DSM 22857</strain>
    </source>
</reference>
<dbReference type="PANTHER" id="PTHR43877:SF2">
    <property type="entry name" value="AMINOALKYLPHOSPHONATE N-ACETYLTRANSFERASE-RELATED"/>
    <property type="match status" value="1"/>
</dbReference>
<dbReference type="Gene3D" id="3.40.630.30">
    <property type="match status" value="1"/>
</dbReference>